<dbReference type="GO" id="GO:0004377">
    <property type="term" value="F:GDP-Man:Man(3)GlcNAc(2)-PP-Dol alpha-1,2-mannosyltransferase activity"/>
    <property type="evidence" value="ECO:0007669"/>
    <property type="project" value="InterPro"/>
</dbReference>
<sequence length="171" mass="18184">ELGLKEGGPAPPWPEGCHPSPSDQDDQGTASPGTDWDVQFRTNVPLQEMQALLGQADVGIHTMRDEHFGISVVEFMAAGAVVIAHNSAGPALDIVTPLPDGRRTGLLADDEAGYAARLSEALLELGSAGREELAKAGREAVRHRFAQEAFEQTIASRLIAPLRAARSKKGR</sequence>
<organism evidence="4 5">
    <name type="scientific">Polarella glacialis</name>
    <name type="common">Dinoflagellate</name>
    <dbReference type="NCBI Taxonomy" id="89957"/>
    <lineage>
        <taxon>Eukaryota</taxon>
        <taxon>Sar</taxon>
        <taxon>Alveolata</taxon>
        <taxon>Dinophyceae</taxon>
        <taxon>Suessiales</taxon>
        <taxon>Suessiaceae</taxon>
        <taxon>Polarella</taxon>
    </lineage>
</organism>
<dbReference type="Proteomes" id="UP000626109">
    <property type="component" value="Unassembled WGS sequence"/>
</dbReference>
<name>A0A813IES1_POLGL</name>
<dbReference type="InterPro" id="IPR001296">
    <property type="entry name" value="Glyco_trans_1"/>
</dbReference>
<gene>
    <name evidence="4" type="ORF">PGLA2088_LOCUS7087</name>
</gene>
<dbReference type="AlphaFoldDB" id="A0A813IES1"/>
<keyword evidence="1" id="KW-0328">Glycosyltransferase</keyword>
<evidence type="ECO:0000313" key="5">
    <source>
        <dbReference type="Proteomes" id="UP000626109"/>
    </source>
</evidence>
<dbReference type="PANTHER" id="PTHR45919:SF1">
    <property type="entry name" value="GDP-MAN:MAN(3)GLCNAC(2)-PP-DOL ALPHA-1,2-MANNOSYLTRANSFERASE"/>
    <property type="match status" value="1"/>
</dbReference>
<feature type="domain" description="Glycosyl transferase family 1" evidence="3">
    <location>
        <begin position="38"/>
        <end position="139"/>
    </location>
</feature>
<dbReference type="SUPFAM" id="SSF53756">
    <property type="entry name" value="UDP-Glycosyltransferase/glycogen phosphorylase"/>
    <property type="match status" value="1"/>
</dbReference>
<dbReference type="PANTHER" id="PTHR45919">
    <property type="entry name" value="GDP-MAN:MAN(3)GLCNAC(2)-PP-DOL ALPHA-1,2-MANNOSYLTRANSFERASE"/>
    <property type="match status" value="1"/>
</dbReference>
<reference evidence="4" key="1">
    <citation type="submission" date="2021-02" db="EMBL/GenBank/DDBJ databases">
        <authorList>
            <person name="Dougan E. K."/>
            <person name="Rhodes N."/>
            <person name="Thang M."/>
            <person name="Chan C."/>
        </authorList>
    </citation>
    <scope>NUCLEOTIDE SEQUENCE</scope>
</reference>
<dbReference type="InterPro" id="IPR038013">
    <property type="entry name" value="ALG11"/>
</dbReference>
<dbReference type="GO" id="GO:0005789">
    <property type="term" value="C:endoplasmic reticulum membrane"/>
    <property type="evidence" value="ECO:0007669"/>
    <property type="project" value="TreeGrafter"/>
</dbReference>
<dbReference type="GO" id="GO:0006487">
    <property type="term" value="P:protein N-linked glycosylation"/>
    <property type="evidence" value="ECO:0007669"/>
    <property type="project" value="TreeGrafter"/>
</dbReference>
<proteinExistence type="predicted"/>
<evidence type="ECO:0000259" key="3">
    <source>
        <dbReference type="Pfam" id="PF00534"/>
    </source>
</evidence>
<comment type="caution">
    <text evidence="4">The sequence shown here is derived from an EMBL/GenBank/DDBJ whole genome shotgun (WGS) entry which is preliminary data.</text>
</comment>
<evidence type="ECO:0000256" key="1">
    <source>
        <dbReference type="ARBA" id="ARBA00022676"/>
    </source>
</evidence>
<keyword evidence="1" id="KW-0808">Transferase</keyword>
<feature type="region of interest" description="Disordered" evidence="2">
    <location>
        <begin position="1"/>
        <end position="37"/>
    </location>
</feature>
<feature type="non-terminal residue" evidence="4">
    <location>
        <position position="1"/>
    </location>
</feature>
<evidence type="ECO:0000313" key="4">
    <source>
        <dbReference type="EMBL" id="CAE8649039.1"/>
    </source>
</evidence>
<evidence type="ECO:0000256" key="2">
    <source>
        <dbReference type="SAM" id="MobiDB-lite"/>
    </source>
</evidence>
<dbReference type="EMBL" id="CAJNNW010007184">
    <property type="protein sequence ID" value="CAE8649039.1"/>
    <property type="molecule type" value="Genomic_DNA"/>
</dbReference>
<accession>A0A813IES1</accession>
<dbReference type="Gene3D" id="3.40.50.2000">
    <property type="entry name" value="Glycogen Phosphorylase B"/>
    <property type="match status" value="1"/>
</dbReference>
<dbReference type="Pfam" id="PF00534">
    <property type="entry name" value="Glycos_transf_1"/>
    <property type="match status" value="1"/>
</dbReference>
<protein>
    <recommendedName>
        <fullName evidence="3">Glycosyl transferase family 1 domain-containing protein</fullName>
    </recommendedName>
</protein>